<sequence length="125" mass="14398">MSFDWSQYLNLAKELTDQPTTPANQEAKLRDAISRSYYAAFILARNYLRDQEGISIPKISDAHRYVWEQFKLNPHPQRQLIANNLKRLRAYRNQADYVDKFPGLAGATIIALDLSEEVISILSNL</sequence>
<dbReference type="AlphaFoldDB" id="A0A5P8VS75"/>
<dbReference type="InterPro" id="IPR007842">
    <property type="entry name" value="HEPN_dom"/>
</dbReference>
<gene>
    <name evidence="2" type="ORF">GXM_00242</name>
</gene>
<dbReference type="Gene3D" id="1.20.120.330">
    <property type="entry name" value="Nucleotidyltransferases domain 2"/>
    <property type="match status" value="1"/>
</dbReference>
<dbReference type="EMBL" id="CP045226">
    <property type="protein sequence ID" value="QFS42769.1"/>
    <property type="molecule type" value="Genomic_DNA"/>
</dbReference>
<accession>A0A5P8VS75</accession>
<evidence type="ECO:0000259" key="1">
    <source>
        <dbReference type="Pfam" id="PF05168"/>
    </source>
</evidence>
<dbReference type="RefSeq" id="WP_152587979.1">
    <property type="nucleotide sequence ID" value="NZ_CP045226.1"/>
</dbReference>
<dbReference type="Proteomes" id="UP000326678">
    <property type="component" value="Chromosome Gxm1"/>
</dbReference>
<keyword evidence="3" id="KW-1185">Reference proteome</keyword>
<organism evidence="2 3">
    <name type="scientific">Nostoc sphaeroides CCNUC1</name>
    <dbReference type="NCBI Taxonomy" id="2653204"/>
    <lineage>
        <taxon>Bacteria</taxon>
        <taxon>Bacillati</taxon>
        <taxon>Cyanobacteriota</taxon>
        <taxon>Cyanophyceae</taxon>
        <taxon>Nostocales</taxon>
        <taxon>Nostocaceae</taxon>
        <taxon>Nostoc</taxon>
    </lineage>
</organism>
<protein>
    <recommendedName>
        <fullName evidence="1">HEPN domain-containing protein</fullName>
    </recommendedName>
</protein>
<dbReference type="Pfam" id="PF05168">
    <property type="entry name" value="HEPN"/>
    <property type="match status" value="1"/>
</dbReference>
<reference evidence="2 3" key="1">
    <citation type="submission" date="2019-10" db="EMBL/GenBank/DDBJ databases">
        <title>Genomic and transcriptomic insights into the perfect genentic adaptation of a filamentous nitrogen-fixing cyanobacterium to rice fields.</title>
        <authorList>
            <person name="Chen Z."/>
        </authorList>
    </citation>
    <scope>NUCLEOTIDE SEQUENCE [LARGE SCALE GENOMIC DNA]</scope>
    <source>
        <strain evidence="2">CCNUC1</strain>
    </source>
</reference>
<dbReference type="KEGG" id="nsh:GXM_00242"/>
<proteinExistence type="predicted"/>
<name>A0A5P8VS75_9NOSO</name>
<feature type="domain" description="HEPN" evidence="1">
    <location>
        <begin position="27"/>
        <end position="122"/>
    </location>
</feature>
<evidence type="ECO:0000313" key="3">
    <source>
        <dbReference type="Proteomes" id="UP000326678"/>
    </source>
</evidence>
<evidence type="ECO:0000313" key="2">
    <source>
        <dbReference type="EMBL" id="QFS42769.1"/>
    </source>
</evidence>